<dbReference type="AlphaFoldDB" id="A0A2H0V240"/>
<dbReference type="Pfam" id="PF02719">
    <property type="entry name" value="Polysacc_synt_2"/>
    <property type="match status" value="1"/>
</dbReference>
<reference evidence="4" key="1">
    <citation type="submission" date="2017-09" db="EMBL/GenBank/DDBJ databases">
        <title>Depth-based differentiation of microbial function through sediment-hosted aquifers and enrichment of novel symbionts in the deep terrestrial subsurface.</title>
        <authorList>
            <person name="Probst A.J."/>
            <person name="Ladd B."/>
            <person name="Jarett J.K."/>
            <person name="Geller-Mcgrath D.E."/>
            <person name="Sieber C.M.K."/>
            <person name="Emerson J.B."/>
            <person name="Anantharaman K."/>
            <person name="Thomas B.C."/>
            <person name="Malmstrom R."/>
            <person name="Stieglmeier M."/>
            <person name="Klingl A."/>
            <person name="Woyke T."/>
            <person name="Ryan C.M."/>
            <person name="Banfield J.F."/>
        </authorList>
    </citation>
    <scope>NUCLEOTIDE SEQUENCE [LARGE SCALE GENOMIC DNA]</scope>
</reference>
<evidence type="ECO:0000313" key="4">
    <source>
        <dbReference type="Proteomes" id="UP000228626"/>
    </source>
</evidence>
<dbReference type="PANTHER" id="PTHR43318:SF2">
    <property type="entry name" value="UDP-N-ACETYLGLUCOSAMINE 4,6-DEHYDRATASE (INVERTING)"/>
    <property type="match status" value="1"/>
</dbReference>
<evidence type="ECO:0000259" key="2">
    <source>
        <dbReference type="Pfam" id="PF02719"/>
    </source>
</evidence>
<dbReference type="CDD" id="cd05237">
    <property type="entry name" value="UDP_invert_4-6DH_SDR_e"/>
    <property type="match status" value="1"/>
</dbReference>
<dbReference type="InterPro" id="IPR003869">
    <property type="entry name" value="Polysac_CapD-like"/>
</dbReference>
<evidence type="ECO:0000256" key="1">
    <source>
        <dbReference type="ARBA" id="ARBA00007430"/>
    </source>
</evidence>
<evidence type="ECO:0000313" key="3">
    <source>
        <dbReference type="EMBL" id="PIR93154.1"/>
    </source>
</evidence>
<dbReference type="EMBL" id="PFAR01000027">
    <property type="protein sequence ID" value="PIR93154.1"/>
    <property type="molecule type" value="Genomic_DNA"/>
</dbReference>
<accession>A0A2H0V240</accession>
<feature type="domain" description="Polysaccharide biosynthesis protein CapD-like" evidence="2">
    <location>
        <begin position="10"/>
        <end position="289"/>
    </location>
</feature>
<proteinExistence type="inferred from homology"/>
<protein>
    <recommendedName>
        <fullName evidence="2">Polysaccharide biosynthesis protein CapD-like domain-containing protein</fullName>
    </recommendedName>
</protein>
<dbReference type="InterPro" id="IPR051203">
    <property type="entry name" value="Polysaccharide_Synthase-Rel"/>
</dbReference>
<comment type="caution">
    <text evidence="3">The sequence shown here is derived from an EMBL/GenBank/DDBJ whole genome shotgun (WGS) entry which is preliminary data.</text>
</comment>
<gene>
    <name evidence="3" type="ORF">COT99_02335</name>
</gene>
<dbReference type="InterPro" id="IPR036291">
    <property type="entry name" value="NAD(P)-bd_dom_sf"/>
</dbReference>
<dbReference type="Gene3D" id="3.40.50.720">
    <property type="entry name" value="NAD(P)-binding Rossmann-like Domain"/>
    <property type="match status" value="1"/>
</dbReference>
<organism evidence="3 4">
    <name type="scientific">Candidatus Falkowbacteria bacterium CG10_big_fil_rev_8_21_14_0_10_43_10</name>
    <dbReference type="NCBI Taxonomy" id="1974567"/>
    <lineage>
        <taxon>Bacteria</taxon>
        <taxon>Candidatus Falkowiibacteriota</taxon>
    </lineage>
</organism>
<dbReference type="PANTHER" id="PTHR43318">
    <property type="entry name" value="UDP-N-ACETYLGLUCOSAMINE 4,6-DEHYDRATASE"/>
    <property type="match status" value="1"/>
</dbReference>
<comment type="similarity">
    <text evidence="1">Belongs to the polysaccharide synthase family.</text>
</comment>
<name>A0A2H0V240_9BACT</name>
<dbReference type="Proteomes" id="UP000228626">
    <property type="component" value="Unassembled WGS sequence"/>
</dbReference>
<dbReference type="SUPFAM" id="SSF51735">
    <property type="entry name" value="NAD(P)-binding Rossmann-fold domains"/>
    <property type="match status" value="1"/>
</dbReference>
<sequence length="339" mass="38279">MENEFKNKRILVTGGTGSIGSAIVKKLLDYNPRQIRVYSRDETKQFELEHDLNAGAKLRFLVGDIRDKERLNMAMENIDIVFHAAALKHVISCENNPFEAVKTNVQGTQNVIDCAFANKVDKVIGISTDKATDPTNVMGCTKLLAEKIMLASYFYKGMHKTKFCFVRFGNVLGSRGSVVPLFLKQIHNGGPVTVTDRNMTRFFMTIQDAVSLVLKATALMQDREIFILKMPVVKIIDLAKALVALDKEEKSEEVKIKIIGKKNGERMHEKLLTMEEAESALETKEMFIIIPGEKLELHQSKKIYLDTKAVGAKEYNSESQKKLSVKEIKTMLKRMESEN</sequence>